<dbReference type="InParanoid" id="F4R816"/>
<dbReference type="HOGENOM" id="CLU_836975_0_0_1"/>
<name>F4R816_MELLP</name>
<evidence type="ECO:0000313" key="2">
    <source>
        <dbReference type="Proteomes" id="UP000001072"/>
    </source>
</evidence>
<dbReference type="AlphaFoldDB" id="F4R816"/>
<organism evidence="2">
    <name type="scientific">Melampsora larici-populina (strain 98AG31 / pathotype 3-4-7)</name>
    <name type="common">Poplar leaf rust fungus</name>
    <dbReference type="NCBI Taxonomy" id="747676"/>
    <lineage>
        <taxon>Eukaryota</taxon>
        <taxon>Fungi</taxon>
        <taxon>Dikarya</taxon>
        <taxon>Basidiomycota</taxon>
        <taxon>Pucciniomycotina</taxon>
        <taxon>Pucciniomycetes</taxon>
        <taxon>Pucciniales</taxon>
        <taxon>Melampsoraceae</taxon>
        <taxon>Melampsora</taxon>
    </lineage>
</organism>
<sequence length="332" mass="37237">MSFSLAFSCVPLLQDIILVLKSNLLSTLSTFLQSINQHDTLGGQSFTNFEYWYLEGSLQPTSDFSPSFSDCLPSKNNPSISPPTMPAKKQPAFRWATRGNSIAPSLPTPEGTQSTSLIQTNLELVSQELHATVDILQGTLDSLGLASNCTMNTAVFTQSGEDSTQSQLSAHAWSQSVIRADMAKTIEMIQSKMHELHESAQLVVSSQLKLEFPKIVRAVVQNLKENGNLENALQKSENEICENVRLTCLKIEKTSEEYTHINTKKYQEHCTKDLVAQMVKIRTTVTENHQLEKKWHDEVFPLTLESHCNENYLKFQAQVDKVQKKLISIKSM</sequence>
<dbReference type="EMBL" id="GL883092">
    <property type="protein sequence ID" value="EGG11415.1"/>
    <property type="molecule type" value="Genomic_DNA"/>
</dbReference>
<keyword evidence="2" id="KW-1185">Reference proteome</keyword>
<dbReference type="VEuPathDB" id="FungiDB:MELLADRAFT_59583"/>
<dbReference type="GeneID" id="18929383"/>
<protein>
    <submittedName>
        <fullName evidence="1">Uncharacterized protein</fullName>
    </submittedName>
</protein>
<reference evidence="2" key="1">
    <citation type="journal article" date="2011" name="Proc. Natl. Acad. Sci. U.S.A.">
        <title>Obligate biotrophy features unraveled by the genomic analysis of rust fungi.</title>
        <authorList>
            <person name="Duplessis S."/>
            <person name="Cuomo C.A."/>
            <person name="Lin Y.-C."/>
            <person name="Aerts A."/>
            <person name="Tisserant E."/>
            <person name="Veneault-Fourrey C."/>
            <person name="Joly D.L."/>
            <person name="Hacquard S."/>
            <person name="Amselem J."/>
            <person name="Cantarel B.L."/>
            <person name="Chiu R."/>
            <person name="Coutinho P.M."/>
            <person name="Feau N."/>
            <person name="Field M."/>
            <person name="Frey P."/>
            <person name="Gelhaye E."/>
            <person name="Goldberg J."/>
            <person name="Grabherr M.G."/>
            <person name="Kodira C.D."/>
            <person name="Kohler A."/>
            <person name="Kuees U."/>
            <person name="Lindquist E.A."/>
            <person name="Lucas S.M."/>
            <person name="Mago R."/>
            <person name="Mauceli E."/>
            <person name="Morin E."/>
            <person name="Murat C."/>
            <person name="Pangilinan J.L."/>
            <person name="Park R."/>
            <person name="Pearson M."/>
            <person name="Quesneville H."/>
            <person name="Rouhier N."/>
            <person name="Sakthikumar S."/>
            <person name="Salamov A.A."/>
            <person name="Schmutz J."/>
            <person name="Selles B."/>
            <person name="Shapiro H."/>
            <person name="Tanguay P."/>
            <person name="Tuskan G.A."/>
            <person name="Henrissat B."/>
            <person name="Van de Peer Y."/>
            <person name="Rouze P."/>
            <person name="Ellis J.G."/>
            <person name="Dodds P.N."/>
            <person name="Schein J.E."/>
            <person name="Zhong S."/>
            <person name="Hamelin R.C."/>
            <person name="Grigoriev I.V."/>
            <person name="Szabo L.J."/>
            <person name="Martin F."/>
        </authorList>
    </citation>
    <scope>NUCLEOTIDE SEQUENCE [LARGE SCALE GENOMIC DNA]</scope>
    <source>
        <strain evidence="2">98AG31 / pathotype 3-4-7</strain>
    </source>
</reference>
<evidence type="ECO:0000313" key="1">
    <source>
        <dbReference type="EMBL" id="EGG11415.1"/>
    </source>
</evidence>
<proteinExistence type="predicted"/>
<gene>
    <name evidence="1" type="ORF">MELLADRAFT_59583</name>
</gene>
<dbReference type="Proteomes" id="UP000001072">
    <property type="component" value="Unassembled WGS sequence"/>
</dbReference>
<dbReference type="RefSeq" id="XP_007405050.1">
    <property type="nucleotide sequence ID" value="XM_007404988.1"/>
</dbReference>
<dbReference type="KEGG" id="mlr:MELLADRAFT_59583"/>
<accession>F4R816</accession>